<evidence type="ECO:0000313" key="10">
    <source>
        <dbReference type="EMBL" id="CAF92936.1"/>
    </source>
</evidence>
<comment type="similarity">
    <text evidence="1">Belongs to the ZC2HC1 family.</text>
</comment>
<evidence type="ECO:0000256" key="3">
    <source>
        <dbReference type="ARBA" id="ARBA00022737"/>
    </source>
</evidence>
<name>Q4T2E6_TETNG</name>
<feature type="non-terminal residue" evidence="10">
    <location>
        <position position="183"/>
    </location>
</feature>
<evidence type="ECO:0000259" key="9">
    <source>
        <dbReference type="PROSITE" id="PS52027"/>
    </source>
</evidence>
<reference evidence="10" key="2">
    <citation type="submission" date="2004-02" db="EMBL/GenBank/DDBJ databases">
        <authorList>
            <consortium name="Genoscope"/>
            <consortium name="Whitehead Institute Centre for Genome Research"/>
        </authorList>
    </citation>
    <scope>NUCLEOTIDE SEQUENCE</scope>
</reference>
<dbReference type="AlphaFoldDB" id="Q4T2E6"/>
<feature type="domain" description="C2HC/C3H-type" evidence="9">
    <location>
        <begin position="87"/>
        <end position="116"/>
    </location>
</feature>
<organism evidence="10">
    <name type="scientific">Tetraodon nigroviridis</name>
    <name type="common">Spotted green pufferfish</name>
    <name type="synonym">Chelonodon nigroviridis</name>
    <dbReference type="NCBI Taxonomy" id="99883"/>
    <lineage>
        <taxon>Eukaryota</taxon>
        <taxon>Metazoa</taxon>
        <taxon>Chordata</taxon>
        <taxon>Craniata</taxon>
        <taxon>Vertebrata</taxon>
        <taxon>Euteleostomi</taxon>
        <taxon>Actinopterygii</taxon>
        <taxon>Neopterygii</taxon>
        <taxon>Teleostei</taxon>
        <taxon>Neoteleostei</taxon>
        <taxon>Acanthomorphata</taxon>
        <taxon>Eupercaria</taxon>
        <taxon>Tetraodontiformes</taxon>
        <taxon>Tetradontoidea</taxon>
        <taxon>Tetraodontidae</taxon>
        <taxon>Tetraodon</taxon>
    </lineage>
</organism>
<dbReference type="KEGG" id="tng:GSTEN00008374G001"/>
<evidence type="ECO:0000256" key="2">
    <source>
        <dbReference type="ARBA" id="ARBA00022723"/>
    </source>
</evidence>
<dbReference type="PANTHER" id="PTHR13555:SF25">
    <property type="entry name" value="ZINC FINGER C2HC DOMAIN-CONTAINING PROTEIN 1A"/>
    <property type="match status" value="1"/>
</dbReference>
<gene>
    <name evidence="10" type="ORF">GSTENG00008374001</name>
</gene>
<proteinExistence type="inferred from homology"/>
<dbReference type="OrthoDB" id="10066537at2759"/>
<protein>
    <recommendedName>
        <fullName evidence="6">Zinc finger C2HC domain-containing protein 1A</fullName>
    </recommendedName>
</protein>
<dbReference type="PROSITE" id="PS52027">
    <property type="entry name" value="ZF_C2HC_C3H"/>
    <property type="match status" value="1"/>
</dbReference>
<dbReference type="InterPro" id="IPR049899">
    <property type="entry name" value="Znf_C2HC_C3H"/>
</dbReference>
<evidence type="ECO:0000256" key="4">
    <source>
        <dbReference type="ARBA" id="ARBA00022771"/>
    </source>
</evidence>
<feature type="compositionally biased region" description="Basic and acidic residues" evidence="8">
    <location>
        <begin position="16"/>
        <end position="26"/>
    </location>
</feature>
<evidence type="ECO:0000256" key="7">
    <source>
        <dbReference type="PROSITE-ProRule" id="PRU01371"/>
    </source>
</evidence>
<dbReference type="PANTHER" id="PTHR13555">
    <property type="entry name" value="C2H2 ZINC FINGER CGI-62-RELATED"/>
    <property type="match status" value="1"/>
</dbReference>
<comment type="caution">
    <text evidence="10">The sequence shown here is derived from an EMBL/GenBank/DDBJ whole genome shotgun (WGS) entry which is preliminary data.</text>
</comment>
<evidence type="ECO:0000256" key="6">
    <source>
        <dbReference type="ARBA" id="ARBA00041098"/>
    </source>
</evidence>
<sequence length="183" mass="20575">RHAVICKKLANKKRKVFDSSRQRAEGTDISLFRPIKPESESPKKQTNWHKKHKDIIAHPRAVKPLTLTMKEGGSLPPPPPPPTYDQDYIQCPYCQRTFNQHAGERHIEFCQEQAARMPRKGKMADEKKPLARTQRAGPGQPAGMMMLRIKLVRGPQRASFVTAVEASTWLNLQSSAVSAASRG</sequence>
<evidence type="ECO:0000256" key="8">
    <source>
        <dbReference type="SAM" id="MobiDB-lite"/>
    </source>
</evidence>
<feature type="region of interest" description="Disordered" evidence="8">
    <location>
        <begin position="15"/>
        <end position="54"/>
    </location>
</feature>
<keyword evidence="3" id="KW-0677">Repeat</keyword>
<keyword evidence="2" id="KW-0479">Metal-binding</keyword>
<evidence type="ECO:0000256" key="5">
    <source>
        <dbReference type="ARBA" id="ARBA00022833"/>
    </source>
</evidence>
<keyword evidence="4 7" id="KW-0863">Zinc-finger</keyword>
<accession>Q4T2E6</accession>
<dbReference type="InterPro" id="IPR026319">
    <property type="entry name" value="ZC2HC1A/B-like"/>
</dbReference>
<dbReference type="GO" id="GO:0008270">
    <property type="term" value="F:zinc ion binding"/>
    <property type="evidence" value="ECO:0007669"/>
    <property type="project" value="UniProtKB-KW"/>
</dbReference>
<dbReference type="EMBL" id="CAAE01010284">
    <property type="protein sequence ID" value="CAF92936.1"/>
    <property type="molecule type" value="Genomic_DNA"/>
</dbReference>
<feature type="region of interest" description="Disordered" evidence="8">
    <location>
        <begin position="118"/>
        <end position="141"/>
    </location>
</feature>
<reference evidence="10" key="1">
    <citation type="journal article" date="2004" name="Nature">
        <title>Genome duplication in the teleost fish Tetraodon nigroviridis reveals the early vertebrate proto-karyotype.</title>
        <authorList>
            <person name="Jaillon O."/>
            <person name="Aury J.-M."/>
            <person name="Brunet F."/>
            <person name="Petit J.-L."/>
            <person name="Stange-Thomann N."/>
            <person name="Mauceli E."/>
            <person name="Bouneau L."/>
            <person name="Fischer C."/>
            <person name="Ozouf-Costaz C."/>
            <person name="Bernot A."/>
            <person name="Nicaud S."/>
            <person name="Jaffe D."/>
            <person name="Fisher S."/>
            <person name="Lutfalla G."/>
            <person name="Dossat C."/>
            <person name="Segurens B."/>
            <person name="Dasilva C."/>
            <person name="Salanoubat M."/>
            <person name="Levy M."/>
            <person name="Boudet N."/>
            <person name="Castellano S."/>
            <person name="Anthouard V."/>
            <person name="Jubin C."/>
            <person name="Castelli V."/>
            <person name="Katinka M."/>
            <person name="Vacherie B."/>
            <person name="Biemont C."/>
            <person name="Skalli Z."/>
            <person name="Cattolico L."/>
            <person name="Poulain J."/>
            <person name="De Berardinis V."/>
            <person name="Cruaud C."/>
            <person name="Duprat S."/>
            <person name="Brottier P."/>
            <person name="Coutanceau J.-P."/>
            <person name="Gouzy J."/>
            <person name="Parra G."/>
            <person name="Lardier G."/>
            <person name="Chapple C."/>
            <person name="McKernan K.J."/>
            <person name="McEwan P."/>
            <person name="Bosak S."/>
            <person name="Kellis M."/>
            <person name="Volff J.-N."/>
            <person name="Guigo R."/>
            <person name="Zody M.C."/>
            <person name="Mesirov J."/>
            <person name="Lindblad-Toh K."/>
            <person name="Birren B."/>
            <person name="Nusbaum C."/>
            <person name="Kahn D."/>
            <person name="Robinson-Rechavi M."/>
            <person name="Laudet V."/>
            <person name="Schachter V."/>
            <person name="Quetier F."/>
            <person name="Saurin W."/>
            <person name="Scarpelli C."/>
            <person name="Wincker P."/>
            <person name="Lander E.S."/>
            <person name="Weissenbach J."/>
            <person name="Roest Crollius H."/>
        </authorList>
    </citation>
    <scope>NUCLEOTIDE SEQUENCE [LARGE SCALE GENOMIC DNA]</scope>
</reference>
<evidence type="ECO:0000256" key="1">
    <source>
        <dbReference type="ARBA" id="ARBA00010843"/>
    </source>
</evidence>
<keyword evidence="5" id="KW-0862">Zinc</keyword>